<name>W4V827_9FIRM</name>
<evidence type="ECO:0000313" key="2">
    <source>
        <dbReference type="Proteomes" id="UP000019109"/>
    </source>
</evidence>
<comment type="caution">
    <text evidence="1">The sequence shown here is derived from an EMBL/GenBank/DDBJ whole genome shotgun (WGS) entry which is preliminary data.</text>
</comment>
<dbReference type="Proteomes" id="UP000019109">
    <property type="component" value="Unassembled WGS sequence"/>
</dbReference>
<dbReference type="AlphaFoldDB" id="W4V827"/>
<sequence>MNVNFGIMESLPLKIRDKRKRNYETAMRALDNLKEYVSRYLEK</sequence>
<evidence type="ECO:0000313" key="1">
    <source>
        <dbReference type="EMBL" id="GAE88953.1"/>
    </source>
</evidence>
<gene>
    <name evidence="1" type="ORF">JCM21531_2441</name>
</gene>
<dbReference type="STRING" id="1294263.JCM21531_2441"/>
<keyword evidence="2" id="KW-1185">Reference proteome</keyword>
<protein>
    <submittedName>
        <fullName evidence="1">tRNA:m(5)U-54 MTase gid</fullName>
    </submittedName>
</protein>
<organism evidence="1 2">
    <name type="scientific">Acetivibrio straminisolvens JCM 21531</name>
    <dbReference type="NCBI Taxonomy" id="1294263"/>
    <lineage>
        <taxon>Bacteria</taxon>
        <taxon>Bacillati</taxon>
        <taxon>Bacillota</taxon>
        <taxon>Clostridia</taxon>
        <taxon>Eubacteriales</taxon>
        <taxon>Oscillospiraceae</taxon>
        <taxon>Acetivibrio</taxon>
    </lineage>
</organism>
<reference evidence="1" key="1">
    <citation type="journal article" date="2014" name="Genome Announc.">
        <title>Draft Genome Sequence of Clostridium straminisolvens Strain JCM 21531T, Isolated from a Cellulose-Degrading Bacterial Community.</title>
        <authorList>
            <person name="Yuki M."/>
            <person name="Oshima K."/>
            <person name="Suda W."/>
            <person name="Sakamoto M."/>
            <person name="Kitamura K."/>
            <person name="Iida T."/>
            <person name="Hattori M."/>
            <person name="Ohkuma M."/>
        </authorList>
    </citation>
    <scope>NUCLEOTIDE SEQUENCE [LARGE SCALE GENOMIC DNA]</scope>
    <source>
        <strain evidence="1">JCM 21531</strain>
    </source>
</reference>
<proteinExistence type="predicted"/>
<dbReference type="EMBL" id="BAVR01000028">
    <property type="protein sequence ID" value="GAE88953.1"/>
    <property type="molecule type" value="Genomic_DNA"/>
</dbReference>
<accession>W4V827</accession>